<dbReference type="EMBL" id="ML977620">
    <property type="protein sequence ID" value="KAF1996863.1"/>
    <property type="molecule type" value="Genomic_DNA"/>
</dbReference>
<dbReference type="Pfam" id="PF14479">
    <property type="entry name" value="HeLo"/>
    <property type="match status" value="1"/>
</dbReference>
<dbReference type="InterPro" id="IPR038305">
    <property type="entry name" value="HeLo_sf"/>
</dbReference>
<dbReference type="InterPro" id="IPR011009">
    <property type="entry name" value="Kinase-like_dom_sf"/>
</dbReference>
<dbReference type="OrthoDB" id="1911848at2759"/>
<protein>
    <recommendedName>
        <fullName evidence="1">Protein kinase domain-containing protein</fullName>
    </recommendedName>
</protein>
<dbReference type="AlphaFoldDB" id="A0A6A5W4T0"/>
<accession>A0A6A5W4T0</accession>
<dbReference type="InterPro" id="IPR001245">
    <property type="entry name" value="Ser-Thr/Tyr_kinase_cat_dom"/>
</dbReference>
<dbReference type="PANTHER" id="PTHR37542:SF1">
    <property type="entry name" value="PRION-INHIBITION AND PROPAGATION HELO DOMAIN-CONTAINING PROTEIN"/>
    <property type="match status" value="1"/>
</dbReference>
<evidence type="ECO:0000259" key="1">
    <source>
        <dbReference type="PROSITE" id="PS50011"/>
    </source>
</evidence>
<feature type="non-terminal residue" evidence="2">
    <location>
        <position position="1"/>
    </location>
</feature>
<dbReference type="Pfam" id="PF07714">
    <property type="entry name" value="PK_Tyr_Ser-Thr"/>
    <property type="match status" value="1"/>
</dbReference>
<reference evidence="2" key="1">
    <citation type="journal article" date="2020" name="Stud. Mycol.">
        <title>101 Dothideomycetes genomes: a test case for predicting lifestyles and emergence of pathogens.</title>
        <authorList>
            <person name="Haridas S."/>
            <person name="Albert R."/>
            <person name="Binder M."/>
            <person name="Bloem J."/>
            <person name="Labutti K."/>
            <person name="Salamov A."/>
            <person name="Andreopoulos B."/>
            <person name="Baker S."/>
            <person name="Barry K."/>
            <person name="Bills G."/>
            <person name="Bluhm B."/>
            <person name="Cannon C."/>
            <person name="Castanera R."/>
            <person name="Culley D."/>
            <person name="Daum C."/>
            <person name="Ezra D."/>
            <person name="Gonzalez J."/>
            <person name="Henrissat B."/>
            <person name="Kuo A."/>
            <person name="Liang C."/>
            <person name="Lipzen A."/>
            <person name="Lutzoni F."/>
            <person name="Magnuson J."/>
            <person name="Mondo S."/>
            <person name="Nolan M."/>
            <person name="Ohm R."/>
            <person name="Pangilinan J."/>
            <person name="Park H.-J."/>
            <person name="Ramirez L."/>
            <person name="Alfaro M."/>
            <person name="Sun H."/>
            <person name="Tritt A."/>
            <person name="Yoshinaga Y."/>
            <person name="Zwiers L.-H."/>
            <person name="Turgeon B."/>
            <person name="Goodwin S."/>
            <person name="Spatafora J."/>
            <person name="Crous P."/>
            <person name="Grigoriev I."/>
        </authorList>
    </citation>
    <scope>NUCLEOTIDE SEQUENCE</scope>
    <source>
        <strain evidence="2">CBS 123094</strain>
    </source>
</reference>
<dbReference type="SUPFAM" id="SSF56112">
    <property type="entry name" value="Protein kinase-like (PK-like)"/>
    <property type="match status" value="1"/>
</dbReference>
<gene>
    <name evidence="2" type="ORF">P154DRAFT_442479</name>
</gene>
<dbReference type="PROSITE" id="PS50011">
    <property type="entry name" value="PROTEIN_KINASE_DOM"/>
    <property type="match status" value="1"/>
</dbReference>
<dbReference type="InterPro" id="IPR000719">
    <property type="entry name" value="Prot_kinase_dom"/>
</dbReference>
<dbReference type="Gene3D" id="1.20.120.1020">
    <property type="entry name" value="Prion-inhibition and propagation, HeLo domain"/>
    <property type="match status" value="1"/>
</dbReference>
<dbReference type="Gene3D" id="1.10.510.10">
    <property type="entry name" value="Transferase(Phosphotransferase) domain 1"/>
    <property type="match status" value="1"/>
</dbReference>
<keyword evidence="3" id="KW-1185">Reference proteome</keyword>
<name>A0A6A5W4T0_9PLEO</name>
<dbReference type="Proteomes" id="UP000799779">
    <property type="component" value="Unassembled WGS sequence"/>
</dbReference>
<evidence type="ECO:0000313" key="3">
    <source>
        <dbReference type="Proteomes" id="UP000799779"/>
    </source>
</evidence>
<proteinExistence type="predicted"/>
<dbReference type="GO" id="GO:0004672">
    <property type="term" value="F:protein kinase activity"/>
    <property type="evidence" value="ECO:0007669"/>
    <property type="project" value="InterPro"/>
</dbReference>
<dbReference type="GO" id="GO:0005524">
    <property type="term" value="F:ATP binding"/>
    <property type="evidence" value="ECO:0007669"/>
    <property type="project" value="InterPro"/>
</dbReference>
<organism evidence="2 3">
    <name type="scientific">Amniculicola lignicola CBS 123094</name>
    <dbReference type="NCBI Taxonomy" id="1392246"/>
    <lineage>
        <taxon>Eukaryota</taxon>
        <taxon>Fungi</taxon>
        <taxon>Dikarya</taxon>
        <taxon>Ascomycota</taxon>
        <taxon>Pezizomycotina</taxon>
        <taxon>Dothideomycetes</taxon>
        <taxon>Pleosporomycetidae</taxon>
        <taxon>Pleosporales</taxon>
        <taxon>Amniculicolaceae</taxon>
        <taxon>Amniculicola</taxon>
    </lineage>
</organism>
<dbReference type="PANTHER" id="PTHR37542">
    <property type="entry name" value="HELO DOMAIN-CONTAINING PROTEIN-RELATED"/>
    <property type="match status" value="1"/>
</dbReference>
<dbReference type="InterPro" id="IPR029498">
    <property type="entry name" value="HeLo_dom"/>
</dbReference>
<sequence length="594" mass="66627">LDIMLDSGTALGIVSVAFHTFSGCIKGCQLLIEAADMPQNYEYLRNRLRLEELKLLDWWVVSRKETEKDVAPNDKNDAIVATLMHIQALTLDMTKIRDQYGLVLQASGYGGPQQISEDVPTELPLAGEQKAIWRKALDHAAVSWKMCPQRVRWVLFDGAKFEQLLLRFTGLNDTMLQFLQAEERRHHYKIQEETHLRVLAMHHNVGLLQQLVQALHVGATQAPPLPNKDLRRDTNTKFAKLAKLKALNMDTESSTKAHLKSNHGTAQAPVAQCIDITHISFSVEPVGRDRSAQQAVGVYSDKAVWIEWKIVDVEAMDIPFSYVVERVSRLSILLQSTEKLEELPLPICLGYILDPGLNRIGLVFEASLSTQPLVPESLHQRLQTCMKPSLSIRVAMAQKLASGLNYLHATGWLHKSLRSDNILFHGDDNNEWLSFWVSGFEYARPADPDELTEQPSSDKTHELYRHPDVQFDVPRDGPYGFRAPHDVFSLGVVLLEIAVWQPVNHFLGVSLTQRLSRAIIRKSRAQLMDDMSLSIAEAEAGHRFAEAIRLCLASEVILEQSDDVTDNGEQEHLKIGVEGNCLGDVVSILGGIDV</sequence>
<evidence type="ECO:0000313" key="2">
    <source>
        <dbReference type="EMBL" id="KAF1996863.1"/>
    </source>
</evidence>
<feature type="domain" description="Protein kinase" evidence="1">
    <location>
        <begin position="280"/>
        <end position="594"/>
    </location>
</feature>